<dbReference type="CDD" id="cd06225">
    <property type="entry name" value="HAMP"/>
    <property type="match status" value="1"/>
</dbReference>
<reference evidence="8 9" key="1">
    <citation type="submission" date="2024-07" db="EMBL/GenBank/DDBJ databases">
        <authorList>
            <person name="Thanompreechachai J."/>
            <person name="Duangmal K."/>
        </authorList>
    </citation>
    <scope>NUCLEOTIDE SEQUENCE [LARGE SCALE GENOMIC DNA]</scope>
    <source>
        <strain evidence="8 9">KCTC 19886</strain>
    </source>
</reference>
<protein>
    <submittedName>
        <fullName evidence="8">Methyl-accepting chemotaxis protein</fullName>
    </submittedName>
</protein>
<dbReference type="Proteomes" id="UP001555826">
    <property type="component" value="Unassembled WGS sequence"/>
</dbReference>
<feature type="domain" description="Methyl-accepting transducer" evidence="6">
    <location>
        <begin position="281"/>
        <end position="510"/>
    </location>
</feature>
<keyword evidence="3 5" id="KW-0807">Transducer</keyword>
<dbReference type="SMART" id="SM00304">
    <property type="entry name" value="HAMP"/>
    <property type="match status" value="1"/>
</dbReference>
<dbReference type="SMART" id="SM00283">
    <property type="entry name" value="MA"/>
    <property type="match status" value="1"/>
</dbReference>
<dbReference type="InterPro" id="IPR024478">
    <property type="entry name" value="HlyB_4HB_MCP"/>
</dbReference>
<dbReference type="PANTHER" id="PTHR32089">
    <property type="entry name" value="METHYL-ACCEPTING CHEMOTAXIS PROTEIN MCPB"/>
    <property type="match status" value="1"/>
</dbReference>
<dbReference type="PROSITE" id="PS50111">
    <property type="entry name" value="CHEMOTAXIS_TRANSDUC_2"/>
    <property type="match status" value="1"/>
</dbReference>
<dbReference type="Pfam" id="PF00672">
    <property type="entry name" value="HAMP"/>
    <property type="match status" value="1"/>
</dbReference>
<gene>
    <name evidence="8" type="ORF">AB1207_05330</name>
</gene>
<dbReference type="Gene3D" id="1.10.287.950">
    <property type="entry name" value="Methyl-accepting chemotaxis protein"/>
    <property type="match status" value="1"/>
</dbReference>
<organism evidence="8 9">
    <name type="scientific">Kineococcus endophyticus</name>
    <dbReference type="NCBI Taxonomy" id="1181883"/>
    <lineage>
        <taxon>Bacteria</taxon>
        <taxon>Bacillati</taxon>
        <taxon>Actinomycetota</taxon>
        <taxon>Actinomycetes</taxon>
        <taxon>Kineosporiales</taxon>
        <taxon>Kineosporiaceae</taxon>
        <taxon>Kineococcus</taxon>
    </lineage>
</organism>
<evidence type="ECO:0000259" key="7">
    <source>
        <dbReference type="PROSITE" id="PS50885"/>
    </source>
</evidence>
<keyword evidence="1" id="KW-0812">Transmembrane</keyword>
<dbReference type="Pfam" id="PF00015">
    <property type="entry name" value="MCPsignal"/>
    <property type="match status" value="1"/>
</dbReference>
<evidence type="ECO:0000256" key="5">
    <source>
        <dbReference type="PROSITE-ProRule" id="PRU00284"/>
    </source>
</evidence>
<evidence type="ECO:0000256" key="2">
    <source>
        <dbReference type="ARBA" id="ARBA00022989"/>
    </source>
</evidence>
<evidence type="ECO:0000313" key="8">
    <source>
        <dbReference type="EMBL" id="MEW9264160.1"/>
    </source>
</evidence>
<proteinExistence type="inferred from homology"/>
<dbReference type="InterPro" id="IPR004090">
    <property type="entry name" value="Chemotax_Me-accpt_rcpt"/>
</dbReference>
<sequence length="539" mass="54564">MSSTAASSTRPTRSLLADRSVRTKVLSALGALGLVTVAVSAGSLTALHQGTVRSDDLYQDSVVGLTALGRVHQEELKTRMLVAQHAATPDAEGKAAVAQKIKDSDAELDTWAAKYTATPQADAANWKVFTDTWSQWRQARDSQLVPASDKGDLAGWAAANSSVAQPLVSKAADALDAIEAAEDKAARDNAQAAADESAHSRNLVVGGLLLGLTLATALGLAVVRSITRPLSEVSQSLEAMAAGDLTVAARVESRDEVGQMAASLERARDSVRSTVSAIASSSASLAAASTQLAADSERIGSTAGRTAAVAADAAETAATVAASVATVAMGAGEMQAAIRDIASGASEATAVAARADDLAGRAGETVARLGVSSTQIGDVVKAITAIAEQTNLLALNATIEAARAGEAGKGFAVVAGEVKELSAQTARATEDIAARVSSIQTDTAEAVRAIESIAEVVGEISNHQTTIASAVEEQSATTAEMSRSVGEAAAGSESISEGIRGITGSARSTADVVAGTRAATDDLHRMAGELNALVGRFRV</sequence>
<comment type="caution">
    <text evidence="8">The sequence shown here is derived from an EMBL/GenBank/DDBJ whole genome shotgun (WGS) entry which is preliminary data.</text>
</comment>
<dbReference type="RefSeq" id="WP_367636772.1">
    <property type="nucleotide sequence ID" value="NZ_JBFNQN010000003.1"/>
</dbReference>
<keyword evidence="2" id="KW-0472">Membrane</keyword>
<comment type="similarity">
    <text evidence="4">Belongs to the methyl-accepting chemotaxis (MCP) protein family.</text>
</comment>
<keyword evidence="9" id="KW-1185">Reference proteome</keyword>
<dbReference type="SUPFAM" id="SSF58104">
    <property type="entry name" value="Methyl-accepting chemotaxis protein (MCP) signaling domain"/>
    <property type="match status" value="1"/>
</dbReference>
<evidence type="ECO:0000256" key="4">
    <source>
        <dbReference type="ARBA" id="ARBA00029447"/>
    </source>
</evidence>
<dbReference type="PROSITE" id="PS50885">
    <property type="entry name" value="HAMP"/>
    <property type="match status" value="1"/>
</dbReference>
<evidence type="ECO:0000256" key="1">
    <source>
        <dbReference type="ARBA" id="ARBA00022692"/>
    </source>
</evidence>
<dbReference type="PANTHER" id="PTHR32089:SF112">
    <property type="entry name" value="LYSOZYME-LIKE PROTEIN-RELATED"/>
    <property type="match status" value="1"/>
</dbReference>
<keyword evidence="2" id="KW-1133">Transmembrane helix</keyword>
<feature type="domain" description="HAMP" evidence="7">
    <location>
        <begin position="224"/>
        <end position="276"/>
    </location>
</feature>
<evidence type="ECO:0000259" key="6">
    <source>
        <dbReference type="PROSITE" id="PS50111"/>
    </source>
</evidence>
<name>A0ABV3P3P0_9ACTN</name>
<dbReference type="InterPro" id="IPR003660">
    <property type="entry name" value="HAMP_dom"/>
</dbReference>
<dbReference type="EMBL" id="JBFNQN010000003">
    <property type="protein sequence ID" value="MEW9264160.1"/>
    <property type="molecule type" value="Genomic_DNA"/>
</dbReference>
<evidence type="ECO:0000313" key="9">
    <source>
        <dbReference type="Proteomes" id="UP001555826"/>
    </source>
</evidence>
<evidence type="ECO:0000256" key="3">
    <source>
        <dbReference type="ARBA" id="ARBA00023224"/>
    </source>
</evidence>
<dbReference type="InterPro" id="IPR004089">
    <property type="entry name" value="MCPsignal_dom"/>
</dbReference>
<dbReference type="Pfam" id="PF12729">
    <property type="entry name" value="4HB_MCP_1"/>
    <property type="match status" value="1"/>
</dbReference>
<accession>A0ABV3P3P0</accession>
<dbReference type="PRINTS" id="PR00260">
    <property type="entry name" value="CHEMTRNSDUCR"/>
</dbReference>